<dbReference type="InterPro" id="IPR006664">
    <property type="entry name" value="OMP_bac"/>
</dbReference>
<dbReference type="Pfam" id="PF00691">
    <property type="entry name" value="OmpA"/>
    <property type="match status" value="1"/>
</dbReference>
<evidence type="ECO:0000256" key="2">
    <source>
        <dbReference type="ARBA" id="ARBA00023136"/>
    </source>
</evidence>
<dbReference type="SUPFAM" id="SSF103088">
    <property type="entry name" value="OmpA-like"/>
    <property type="match status" value="1"/>
</dbReference>
<organism evidence="7 8">
    <name type="scientific">Falsigemmobacter faecalis</name>
    <dbReference type="NCBI Taxonomy" id="2488730"/>
    <lineage>
        <taxon>Bacteria</taxon>
        <taxon>Pseudomonadati</taxon>
        <taxon>Pseudomonadota</taxon>
        <taxon>Alphaproteobacteria</taxon>
        <taxon>Rhodobacterales</taxon>
        <taxon>Paracoccaceae</taxon>
        <taxon>Falsigemmobacter</taxon>
    </lineage>
</organism>
<comment type="caution">
    <text evidence="7">The sequence shown here is derived from an EMBL/GenBank/DDBJ whole genome shotgun (WGS) entry which is preliminary data.</text>
</comment>
<comment type="subcellular location">
    <subcellularLocation>
        <location evidence="1">Cell outer membrane</location>
    </subcellularLocation>
</comment>
<evidence type="ECO:0000259" key="6">
    <source>
        <dbReference type="PROSITE" id="PS51123"/>
    </source>
</evidence>
<dbReference type="PANTHER" id="PTHR30329:SF21">
    <property type="entry name" value="LIPOPROTEIN YIAD-RELATED"/>
    <property type="match status" value="1"/>
</dbReference>
<accession>A0A3P3DFB3</accession>
<dbReference type="Proteomes" id="UP000282125">
    <property type="component" value="Unassembled WGS sequence"/>
</dbReference>
<feature type="signal peptide" evidence="5">
    <location>
        <begin position="1"/>
        <end position="19"/>
    </location>
</feature>
<gene>
    <name evidence="7" type="ORF">EG244_15430</name>
</gene>
<evidence type="ECO:0000256" key="3">
    <source>
        <dbReference type="ARBA" id="ARBA00023237"/>
    </source>
</evidence>
<dbReference type="GO" id="GO:0009279">
    <property type="term" value="C:cell outer membrane"/>
    <property type="evidence" value="ECO:0007669"/>
    <property type="project" value="UniProtKB-SubCell"/>
</dbReference>
<proteinExistence type="predicted"/>
<dbReference type="PROSITE" id="PS51257">
    <property type="entry name" value="PROKAR_LIPOPROTEIN"/>
    <property type="match status" value="1"/>
</dbReference>
<dbReference type="OrthoDB" id="9810367at2"/>
<evidence type="ECO:0000256" key="5">
    <source>
        <dbReference type="SAM" id="SignalP"/>
    </source>
</evidence>
<evidence type="ECO:0000256" key="1">
    <source>
        <dbReference type="ARBA" id="ARBA00004442"/>
    </source>
</evidence>
<keyword evidence="5" id="KW-0732">Signal</keyword>
<reference evidence="7 8" key="1">
    <citation type="submission" date="2018-11" db="EMBL/GenBank/DDBJ databases">
        <title>Gemmobacter sp. nov., YIM 102744-1 draft genome.</title>
        <authorList>
            <person name="Li G."/>
            <person name="Jiang Y."/>
        </authorList>
    </citation>
    <scope>NUCLEOTIDE SEQUENCE [LARGE SCALE GENOMIC DNA]</scope>
    <source>
        <strain evidence="7 8">YIM 102744-1</strain>
    </source>
</reference>
<evidence type="ECO:0000313" key="8">
    <source>
        <dbReference type="Proteomes" id="UP000282125"/>
    </source>
</evidence>
<dbReference type="CDD" id="cd07185">
    <property type="entry name" value="OmpA_C-like"/>
    <property type="match status" value="1"/>
</dbReference>
<protein>
    <submittedName>
        <fullName evidence="7">OmpA family protein</fullName>
    </submittedName>
</protein>
<dbReference type="InterPro" id="IPR036737">
    <property type="entry name" value="OmpA-like_sf"/>
</dbReference>
<keyword evidence="2 4" id="KW-0472">Membrane</keyword>
<dbReference type="PRINTS" id="PR01021">
    <property type="entry name" value="OMPADOMAIN"/>
</dbReference>
<feature type="chain" id="PRO_5018284115" evidence="5">
    <location>
        <begin position="20"/>
        <end position="210"/>
    </location>
</feature>
<dbReference type="InterPro" id="IPR050330">
    <property type="entry name" value="Bact_OuterMem_StrucFunc"/>
</dbReference>
<dbReference type="PANTHER" id="PTHR30329">
    <property type="entry name" value="STATOR ELEMENT OF FLAGELLAR MOTOR COMPLEX"/>
    <property type="match status" value="1"/>
</dbReference>
<evidence type="ECO:0000256" key="4">
    <source>
        <dbReference type="PROSITE-ProRule" id="PRU00473"/>
    </source>
</evidence>
<dbReference type="RefSeq" id="WP_124966050.1">
    <property type="nucleotide sequence ID" value="NZ_RRAZ01000026.1"/>
</dbReference>
<keyword evidence="8" id="KW-1185">Reference proteome</keyword>
<dbReference type="EMBL" id="RRAZ01000026">
    <property type="protein sequence ID" value="RRH72212.1"/>
    <property type="molecule type" value="Genomic_DNA"/>
</dbReference>
<dbReference type="InterPro" id="IPR006665">
    <property type="entry name" value="OmpA-like"/>
</dbReference>
<dbReference type="AlphaFoldDB" id="A0A3P3DFB3"/>
<evidence type="ECO:0000313" key="7">
    <source>
        <dbReference type="EMBL" id="RRH72212.1"/>
    </source>
</evidence>
<dbReference type="PROSITE" id="PS51123">
    <property type="entry name" value="OMPA_2"/>
    <property type="match status" value="1"/>
</dbReference>
<sequence>MTAKPLSKALPLLMILSLAACGTSEIGSDLPAADFGNATMNNGMIQSGELNYVMALGTRFAQEVPSTITFAFNSAELDGAARQVLAQQAHWIRQFPEVRFKVYGHTDAVGSGSYNYRLGLRRAQAVVAFLASQGVSRARLEAVVSHGKTQPLIPVPGPERANRRTVTEVTGFVARHPTVLHGKYAEVIFRDYVGSAGGANTTPKTSVSGG</sequence>
<feature type="domain" description="OmpA-like" evidence="6">
    <location>
        <begin position="57"/>
        <end position="173"/>
    </location>
</feature>
<name>A0A3P3DFB3_9RHOB</name>
<dbReference type="Gene3D" id="3.30.1330.60">
    <property type="entry name" value="OmpA-like domain"/>
    <property type="match status" value="1"/>
</dbReference>
<keyword evidence="3" id="KW-0998">Cell outer membrane</keyword>